<organism evidence="3 4">
    <name type="scientific">Aspergillus cavernicola</name>
    <dbReference type="NCBI Taxonomy" id="176166"/>
    <lineage>
        <taxon>Eukaryota</taxon>
        <taxon>Fungi</taxon>
        <taxon>Dikarya</taxon>
        <taxon>Ascomycota</taxon>
        <taxon>Pezizomycotina</taxon>
        <taxon>Eurotiomycetes</taxon>
        <taxon>Eurotiomycetidae</taxon>
        <taxon>Eurotiales</taxon>
        <taxon>Aspergillaceae</taxon>
        <taxon>Aspergillus</taxon>
        <taxon>Aspergillus subgen. Nidulantes</taxon>
    </lineage>
</organism>
<evidence type="ECO:0000313" key="4">
    <source>
        <dbReference type="Proteomes" id="UP001610335"/>
    </source>
</evidence>
<name>A0ABR4IHW9_9EURO</name>
<protein>
    <submittedName>
        <fullName evidence="3">Cyanuric acid hydrolase/Barbiturase</fullName>
    </submittedName>
</protein>
<evidence type="ECO:0000313" key="3">
    <source>
        <dbReference type="EMBL" id="KAL2827358.1"/>
    </source>
</evidence>
<accession>A0ABR4IHW9</accession>
<dbReference type="InterPro" id="IPR014086">
    <property type="entry name" value="AtzD/Barbiturase"/>
</dbReference>
<dbReference type="InterPro" id="IPR043007">
    <property type="entry name" value="AtzD/Barbiturase_RUC"/>
</dbReference>
<proteinExistence type="inferred from homology"/>
<dbReference type="Proteomes" id="UP001610335">
    <property type="component" value="Unassembled WGS sequence"/>
</dbReference>
<comment type="caution">
    <text evidence="3">The sequence shown here is derived from an EMBL/GenBank/DDBJ whole genome shotgun (WGS) entry which is preliminary data.</text>
</comment>
<keyword evidence="4" id="KW-1185">Reference proteome</keyword>
<sequence length="288" mass="30660">MAAVDVFKYRTSSPADTSPLSRLEKEGYSAADVVAVVGKTEGNGCVNDFSRTLSSHVWESKIPSSAVTVFSGGTEGVLSPHVTFLVRSKQRTGLVACSGQTRDFASQEIGTETQGREIAATISEMLNKAGIQKEAVHLVLIKCPLLTSTDIEQIRAAGQTPITTDTYSSMALSRYASAIGIALALDEISAEKVSTALESGHEAVWSSRASCSSGAELQNCHIMILAADPQEQQGQLRAISGHMEDAMDARVLLEMLDQIKAENGKVVQVFVKAEADPILDMLGQQLEG</sequence>
<dbReference type="Pfam" id="PF09663">
    <property type="entry name" value="Amido_AtzD_TrzD"/>
    <property type="match status" value="1"/>
</dbReference>
<dbReference type="GO" id="GO:0016787">
    <property type="term" value="F:hydrolase activity"/>
    <property type="evidence" value="ECO:0007669"/>
    <property type="project" value="UniProtKB-KW"/>
</dbReference>
<dbReference type="Gene3D" id="3.30.1330.170">
    <property type="entry name" value="Cyanuric acid hydrolase/Barbiturase, RU A"/>
    <property type="match status" value="1"/>
</dbReference>
<reference evidence="3 4" key="1">
    <citation type="submission" date="2024-07" db="EMBL/GenBank/DDBJ databases">
        <title>Section-level genome sequencing and comparative genomics of Aspergillus sections Usti and Cavernicolus.</title>
        <authorList>
            <consortium name="Lawrence Berkeley National Laboratory"/>
            <person name="Nybo J.L."/>
            <person name="Vesth T.C."/>
            <person name="Theobald S."/>
            <person name="Frisvad J.C."/>
            <person name="Larsen T.O."/>
            <person name="Kjaerboelling I."/>
            <person name="Rothschild-Mancinelli K."/>
            <person name="Lyhne E.K."/>
            <person name="Kogle M.E."/>
            <person name="Barry K."/>
            <person name="Clum A."/>
            <person name="Na H."/>
            <person name="Ledsgaard L."/>
            <person name="Lin J."/>
            <person name="Lipzen A."/>
            <person name="Kuo A."/>
            <person name="Riley R."/>
            <person name="Mondo S."/>
            <person name="LaButti K."/>
            <person name="Haridas S."/>
            <person name="Pangalinan J."/>
            <person name="Salamov A.A."/>
            <person name="Simmons B.A."/>
            <person name="Magnuson J.K."/>
            <person name="Chen J."/>
            <person name="Drula E."/>
            <person name="Henrissat B."/>
            <person name="Wiebenga A."/>
            <person name="Lubbers R.J."/>
            <person name="Gomes A.C."/>
            <person name="Makela M.R."/>
            <person name="Stajich J."/>
            <person name="Grigoriev I.V."/>
            <person name="Mortensen U.H."/>
            <person name="De vries R.P."/>
            <person name="Baker S.E."/>
            <person name="Andersen M.R."/>
        </authorList>
    </citation>
    <scope>NUCLEOTIDE SEQUENCE [LARGE SCALE GENOMIC DNA]</scope>
    <source>
        <strain evidence="3 4">CBS 600.67</strain>
    </source>
</reference>
<keyword evidence="2 3" id="KW-0378">Hydrolase</keyword>
<comment type="similarity">
    <text evidence="1">Belongs to the cyclic amide hydrolase (CyAH) family.</text>
</comment>
<dbReference type="EMBL" id="JBFXLS010000025">
    <property type="protein sequence ID" value="KAL2827358.1"/>
    <property type="molecule type" value="Genomic_DNA"/>
</dbReference>
<evidence type="ECO:0000256" key="2">
    <source>
        <dbReference type="ARBA" id="ARBA00022801"/>
    </source>
</evidence>
<dbReference type="InterPro" id="IPR043006">
    <property type="entry name" value="AtzD/Barbiturase_RUB"/>
</dbReference>
<gene>
    <name evidence="3" type="ORF">BDW59DRAFT_160323</name>
</gene>
<dbReference type="Gene3D" id="3.30.1330.180">
    <property type="entry name" value="Cyanuric acid hydrolase/Barbiturase, RU B"/>
    <property type="match status" value="1"/>
</dbReference>
<dbReference type="NCBIfam" id="TIGR02714">
    <property type="entry name" value="amido_AtzD_TrzD"/>
    <property type="match status" value="1"/>
</dbReference>
<dbReference type="InterPro" id="IPR043008">
    <property type="entry name" value="AtzD/Barbiturase_RUA"/>
</dbReference>
<evidence type="ECO:0000256" key="1">
    <source>
        <dbReference type="ARBA" id="ARBA00010947"/>
    </source>
</evidence>
<dbReference type="Gene3D" id="3.30.1330.160">
    <property type="entry name" value="Cyanuric acid hydrolase/Barbituras, RU C"/>
    <property type="match status" value="1"/>
</dbReference>